<keyword evidence="9" id="KW-1185">Reference proteome</keyword>
<feature type="transmembrane region" description="Helical" evidence="7">
    <location>
        <begin position="360"/>
        <end position="381"/>
    </location>
</feature>
<feature type="domain" description="Phosphatidic acid phosphatase type 2/haloperoxidase" evidence="8">
    <location>
        <begin position="151"/>
        <end position="256"/>
    </location>
</feature>
<evidence type="ECO:0000313" key="10">
    <source>
        <dbReference type="RefSeq" id="XP_030984703.1"/>
    </source>
</evidence>
<keyword evidence="4 7" id="KW-1133">Transmembrane helix</keyword>
<dbReference type="GO" id="GO:0016020">
    <property type="term" value="C:membrane"/>
    <property type="evidence" value="ECO:0007669"/>
    <property type="project" value="UniProtKB-SubCell"/>
</dbReference>
<name>A0A6P8BBW8_PYRGI</name>
<feature type="transmembrane region" description="Helical" evidence="7">
    <location>
        <begin position="239"/>
        <end position="259"/>
    </location>
</feature>
<accession>A0A6P8BBW8</accession>
<comment type="similarity">
    <text evidence="2">Belongs to the PA-phosphatase related phosphoesterase family.</text>
</comment>
<dbReference type="GO" id="GO:0008195">
    <property type="term" value="F:phosphatidate phosphatase activity"/>
    <property type="evidence" value="ECO:0007669"/>
    <property type="project" value="TreeGrafter"/>
</dbReference>
<organism evidence="9 10">
    <name type="scientific">Pyricularia grisea</name>
    <name type="common">Crabgrass-specific blast fungus</name>
    <name type="synonym">Magnaporthe grisea</name>
    <dbReference type="NCBI Taxonomy" id="148305"/>
    <lineage>
        <taxon>Eukaryota</taxon>
        <taxon>Fungi</taxon>
        <taxon>Dikarya</taxon>
        <taxon>Ascomycota</taxon>
        <taxon>Pezizomycotina</taxon>
        <taxon>Sordariomycetes</taxon>
        <taxon>Sordariomycetidae</taxon>
        <taxon>Magnaporthales</taxon>
        <taxon>Pyriculariaceae</taxon>
        <taxon>Pyricularia</taxon>
    </lineage>
</organism>
<dbReference type="InterPro" id="IPR000326">
    <property type="entry name" value="PAP2/HPO"/>
</dbReference>
<dbReference type="PANTHER" id="PTHR10165:SF154">
    <property type="entry name" value="PAP2 DOMAIN PROTEIN (AFU_ORTHOLOGUE AFUA_1G09730)"/>
    <property type="match status" value="1"/>
</dbReference>
<feature type="region of interest" description="Disordered" evidence="6">
    <location>
        <begin position="464"/>
        <end position="485"/>
    </location>
</feature>
<keyword evidence="5 7" id="KW-0472">Membrane</keyword>
<feature type="region of interest" description="Disordered" evidence="6">
    <location>
        <begin position="277"/>
        <end position="307"/>
    </location>
</feature>
<feature type="transmembrane region" description="Helical" evidence="7">
    <location>
        <begin position="48"/>
        <end position="75"/>
    </location>
</feature>
<dbReference type="Gene3D" id="1.20.144.10">
    <property type="entry name" value="Phosphatidic acid phosphatase type 2/haloperoxidase"/>
    <property type="match status" value="2"/>
</dbReference>
<dbReference type="InterPro" id="IPR036938">
    <property type="entry name" value="PAP2/HPO_sf"/>
</dbReference>
<dbReference type="Pfam" id="PF01569">
    <property type="entry name" value="PAP2"/>
    <property type="match status" value="2"/>
</dbReference>
<proteinExistence type="inferred from homology"/>
<keyword evidence="3 7" id="KW-0812">Transmembrane</keyword>
<feature type="transmembrane region" description="Helical" evidence="7">
    <location>
        <begin position="332"/>
        <end position="354"/>
    </location>
</feature>
<evidence type="ECO:0000256" key="5">
    <source>
        <dbReference type="ARBA" id="ARBA00023136"/>
    </source>
</evidence>
<dbReference type="GO" id="GO:0006644">
    <property type="term" value="P:phospholipid metabolic process"/>
    <property type="evidence" value="ECO:0007669"/>
    <property type="project" value="InterPro"/>
</dbReference>
<dbReference type="Proteomes" id="UP000515153">
    <property type="component" value="Unplaced"/>
</dbReference>
<sequence>MLGNSIQESTSKFPLIDVNGNRFDSASTTHSYAKMEDIRGPPGRHKSISMLLVSSYAFDWVVLLVVAGIGGWLGILPPNHRPFQLENHNISFPFTEKETVPMVLAGILNTGLPIVIVTFIALVFVPGSTVPPGTPKSLIWRRKLWELHTGLLGLALSVVGAWFVTNAMKNMFGKPRPDLISRCQPDLENVAKYVVGGIANTTSNGQLVSYKICQNPDTAQLEDGFRSFPSGHSSSSSAGLLYLSLFIASKFAITIPFLAPSSFSNVSSFSAFPSRIQRSGTGSESYEMVDRSNGGSPSDEISRPNDPAAARRLASHSRAVAAVRLQAAAPPLYLLLIACLPMFGAIFISGSRWFDYRHHAFDIITGFLIGVITAVFAFRYYHLPISQGAGWAWGPRSQDKAYWAGVGSYSYATSKNDWARAGEEDEASVEATAQATDYESVRRQHIGVASSASNGPVKRAYDNASIHSARPPPPNANQFDFTNRV</sequence>
<evidence type="ECO:0000256" key="2">
    <source>
        <dbReference type="ARBA" id="ARBA00008816"/>
    </source>
</evidence>
<reference evidence="10" key="3">
    <citation type="submission" date="2025-08" db="UniProtKB">
        <authorList>
            <consortium name="RefSeq"/>
        </authorList>
    </citation>
    <scope>IDENTIFICATION</scope>
    <source>
        <strain evidence="10">NI907</strain>
    </source>
</reference>
<evidence type="ECO:0000256" key="3">
    <source>
        <dbReference type="ARBA" id="ARBA00022692"/>
    </source>
</evidence>
<evidence type="ECO:0000256" key="4">
    <source>
        <dbReference type="ARBA" id="ARBA00022989"/>
    </source>
</evidence>
<reference evidence="10" key="1">
    <citation type="journal article" date="2019" name="Mol. Biol. Evol.">
        <title>Blast fungal genomes show frequent chromosomal changes, gene gains and losses, and effector gene turnover.</title>
        <authorList>
            <person name="Gomez Luciano L.B."/>
            <person name="Jason Tsai I."/>
            <person name="Chuma I."/>
            <person name="Tosa Y."/>
            <person name="Chen Y.H."/>
            <person name="Li J.Y."/>
            <person name="Li M.Y."/>
            <person name="Jade Lu M.Y."/>
            <person name="Nakayashiki H."/>
            <person name="Li W.H."/>
        </authorList>
    </citation>
    <scope>NUCLEOTIDE SEQUENCE</scope>
    <source>
        <strain evidence="10">NI907</strain>
    </source>
</reference>
<feature type="compositionally biased region" description="Polar residues" evidence="6">
    <location>
        <begin position="476"/>
        <end position="485"/>
    </location>
</feature>
<comment type="subcellular location">
    <subcellularLocation>
        <location evidence="1">Membrane</location>
        <topology evidence="1">Multi-pass membrane protein</topology>
    </subcellularLocation>
</comment>
<feature type="domain" description="Phosphatidic acid phosphatase type 2/haloperoxidase" evidence="8">
    <location>
        <begin position="334"/>
        <end position="382"/>
    </location>
</feature>
<feature type="transmembrane region" description="Helical" evidence="7">
    <location>
        <begin position="102"/>
        <end position="125"/>
    </location>
</feature>
<feature type="transmembrane region" description="Helical" evidence="7">
    <location>
        <begin position="145"/>
        <end position="164"/>
    </location>
</feature>
<reference evidence="10" key="2">
    <citation type="submission" date="2019-10" db="EMBL/GenBank/DDBJ databases">
        <authorList>
            <consortium name="NCBI Genome Project"/>
        </authorList>
    </citation>
    <scope>NUCLEOTIDE SEQUENCE</scope>
    <source>
        <strain evidence="10">NI907</strain>
    </source>
</reference>
<dbReference type="OrthoDB" id="8907274at2759"/>
<evidence type="ECO:0000259" key="8">
    <source>
        <dbReference type="Pfam" id="PF01569"/>
    </source>
</evidence>
<dbReference type="GO" id="GO:0046839">
    <property type="term" value="P:phospholipid dephosphorylation"/>
    <property type="evidence" value="ECO:0007669"/>
    <property type="project" value="TreeGrafter"/>
</dbReference>
<dbReference type="KEGG" id="pgri:PgNI_03240"/>
<evidence type="ECO:0000313" key="9">
    <source>
        <dbReference type="Proteomes" id="UP000515153"/>
    </source>
</evidence>
<dbReference type="PANTHER" id="PTHR10165">
    <property type="entry name" value="LIPID PHOSPHATE PHOSPHATASE"/>
    <property type="match status" value="1"/>
</dbReference>
<gene>
    <name evidence="10" type="ORF">PgNI_03240</name>
</gene>
<evidence type="ECO:0000256" key="6">
    <source>
        <dbReference type="SAM" id="MobiDB-lite"/>
    </source>
</evidence>
<dbReference type="GeneID" id="41958205"/>
<dbReference type="CDD" id="cd03390">
    <property type="entry name" value="PAP2_containing_1_like"/>
    <property type="match status" value="1"/>
</dbReference>
<dbReference type="RefSeq" id="XP_030984703.1">
    <property type="nucleotide sequence ID" value="XM_031123295.1"/>
</dbReference>
<evidence type="ECO:0000256" key="1">
    <source>
        <dbReference type="ARBA" id="ARBA00004141"/>
    </source>
</evidence>
<protein>
    <recommendedName>
        <fullName evidence="8">Phosphatidic acid phosphatase type 2/haloperoxidase domain-containing protein</fullName>
    </recommendedName>
</protein>
<dbReference type="SUPFAM" id="SSF48317">
    <property type="entry name" value="Acid phosphatase/Vanadium-dependent haloperoxidase"/>
    <property type="match status" value="2"/>
</dbReference>
<dbReference type="InterPro" id="IPR043216">
    <property type="entry name" value="PAP-like"/>
</dbReference>
<dbReference type="AlphaFoldDB" id="A0A6P8BBW8"/>
<evidence type="ECO:0000256" key="7">
    <source>
        <dbReference type="SAM" id="Phobius"/>
    </source>
</evidence>